<evidence type="ECO:0000313" key="7">
    <source>
        <dbReference type="EMBL" id="KAG0668121.1"/>
    </source>
</evidence>
<dbReference type="GO" id="GO:0006487">
    <property type="term" value="P:protein N-linked glycosylation"/>
    <property type="evidence" value="ECO:0007669"/>
    <property type="project" value="TreeGrafter"/>
</dbReference>
<dbReference type="InterPro" id="IPR002685">
    <property type="entry name" value="Glyco_trans_15"/>
</dbReference>
<proteinExistence type="inferred from homology"/>
<comment type="similarity">
    <text evidence="2">Belongs to the glycosyltransferase 15 family.</text>
</comment>
<accession>A0A9P7B9I4</accession>
<evidence type="ECO:0000256" key="4">
    <source>
        <dbReference type="ARBA" id="ARBA00022679"/>
    </source>
</evidence>
<dbReference type="GO" id="GO:0005794">
    <property type="term" value="C:Golgi apparatus"/>
    <property type="evidence" value="ECO:0007669"/>
    <property type="project" value="TreeGrafter"/>
</dbReference>
<keyword evidence="8" id="KW-1185">Reference proteome</keyword>
<comment type="subcellular location">
    <subcellularLocation>
        <location evidence="1">Membrane</location>
        <topology evidence="1">Single-pass type II membrane protein</topology>
    </subcellularLocation>
</comment>
<dbReference type="EMBL" id="PUHR01000078">
    <property type="protein sequence ID" value="KAG0668121.1"/>
    <property type="molecule type" value="Genomic_DNA"/>
</dbReference>
<keyword evidence="6" id="KW-1133">Transmembrane helix</keyword>
<evidence type="ECO:0008006" key="9">
    <source>
        <dbReference type="Google" id="ProtNLM"/>
    </source>
</evidence>
<sequence>MIRDRNRLNHNTNILIRTILHLLRKNIRFIAIILILLTVLLNIINHSNSTSKPILAQFDYLNEDYTLPSKLDPSINNIISTNVTTNETETKLQEQTIKQKVISERLKSGYKKYNQNSTQYALVESLSNKGYRPRACLLITLFSPTGERIDHQDIYTTIESIQSKFNNWFGYTWILLSKDGNEYNDSKFMNKIDDLIQSDKIDVKFEIVNNDYLNQEPDWIDVNKIADSQIRLSGFEFGDSQFYRSINRYMVGYLPLETFLDEFDWVWRIEPGFQLLCDIDYDLFRWMQDRNQIFGFLISYMEPHKEKVENLWKIFKDFANDFKSKKDIVDFEKNNFQFNTEFKDLPNEKDEKKRKELEREAAKHGIGSGTSDYNRCQYVSNFQLININFFKSKPFIELFKRLDKEGGFYYHGWSASSVTTLAVNLLLKRDQIYFFDNIGFQLSSHSLTSSSSQISSISRNFYNCPIDDATYREFNCHCDQGLDFTFMKDSCTAKFYDSTGRKKPDDWDKH</sequence>
<keyword evidence="6" id="KW-0472">Membrane</keyword>
<protein>
    <recommendedName>
        <fullName evidence="9">Glycolipid 2-alpha-mannosyltransferase</fullName>
    </recommendedName>
</protein>
<keyword evidence="4" id="KW-0808">Transferase</keyword>
<dbReference type="GO" id="GO:0016020">
    <property type="term" value="C:membrane"/>
    <property type="evidence" value="ECO:0007669"/>
    <property type="project" value="UniProtKB-SubCell"/>
</dbReference>
<dbReference type="PANTHER" id="PTHR31121">
    <property type="entry name" value="ALPHA-1,2 MANNOSYLTRANSFERASE KTR1"/>
    <property type="match status" value="1"/>
</dbReference>
<dbReference type="Gene3D" id="3.90.550.10">
    <property type="entry name" value="Spore Coat Polysaccharide Biosynthesis Protein SpsA, Chain A"/>
    <property type="match status" value="1"/>
</dbReference>
<dbReference type="PANTHER" id="PTHR31121:SF8">
    <property type="entry name" value="GLYCOLIPID 2-ALPHA-MANNOSYLTRANSFERASE-RELATED"/>
    <property type="match status" value="1"/>
</dbReference>
<reference evidence="7 8" key="1">
    <citation type="submission" date="2020-11" db="EMBL/GenBank/DDBJ databases">
        <title>Kefir isolates.</title>
        <authorList>
            <person name="Marcisauskas S."/>
            <person name="Kim Y."/>
            <person name="Blasche S."/>
        </authorList>
    </citation>
    <scope>NUCLEOTIDE SEQUENCE [LARGE SCALE GENOMIC DNA]</scope>
    <source>
        <strain evidence="7 8">OG2</strain>
    </source>
</reference>
<dbReference type="OrthoDB" id="4063545at2759"/>
<dbReference type="GO" id="GO:0000032">
    <property type="term" value="P:cell wall mannoprotein biosynthetic process"/>
    <property type="evidence" value="ECO:0007669"/>
    <property type="project" value="TreeGrafter"/>
</dbReference>
<gene>
    <name evidence="7" type="ORF">C6P45_004967</name>
</gene>
<dbReference type="SUPFAM" id="SSF53448">
    <property type="entry name" value="Nucleotide-diphospho-sugar transferases"/>
    <property type="match status" value="1"/>
</dbReference>
<comment type="caution">
    <text evidence="7">The sequence shown here is derived from an EMBL/GenBank/DDBJ whole genome shotgun (WGS) entry which is preliminary data.</text>
</comment>
<organism evidence="7 8">
    <name type="scientific">Maudiozyma exigua</name>
    <name type="common">Yeast</name>
    <name type="synonym">Kazachstania exigua</name>
    <dbReference type="NCBI Taxonomy" id="34358"/>
    <lineage>
        <taxon>Eukaryota</taxon>
        <taxon>Fungi</taxon>
        <taxon>Dikarya</taxon>
        <taxon>Ascomycota</taxon>
        <taxon>Saccharomycotina</taxon>
        <taxon>Saccharomycetes</taxon>
        <taxon>Saccharomycetales</taxon>
        <taxon>Saccharomycetaceae</taxon>
        <taxon>Maudiozyma</taxon>
    </lineage>
</organism>
<dbReference type="Pfam" id="PF01793">
    <property type="entry name" value="Glyco_transf_15"/>
    <property type="match status" value="1"/>
</dbReference>
<dbReference type="Proteomes" id="UP000750334">
    <property type="component" value="Unassembled WGS sequence"/>
</dbReference>
<evidence type="ECO:0000256" key="3">
    <source>
        <dbReference type="ARBA" id="ARBA00022676"/>
    </source>
</evidence>
<name>A0A9P7B9I4_MAUEX</name>
<dbReference type="AlphaFoldDB" id="A0A9P7B9I4"/>
<evidence type="ECO:0000256" key="5">
    <source>
        <dbReference type="ARBA" id="ARBA00022968"/>
    </source>
</evidence>
<keyword evidence="3" id="KW-0328">Glycosyltransferase</keyword>
<evidence type="ECO:0000313" key="8">
    <source>
        <dbReference type="Proteomes" id="UP000750334"/>
    </source>
</evidence>
<keyword evidence="5" id="KW-0735">Signal-anchor</keyword>
<dbReference type="InterPro" id="IPR029044">
    <property type="entry name" value="Nucleotide-diphossugar_trans"/>
</dbReference>
<feature type="transmembrane region" description="Helical" evidence="6">
    <location>
        <begin position="27"/>
        <end position="44"/>
    </location>
</feature>
<evidence type="ECO:0000256" key="2">
    <source>
        <dbReference type="ARBA" id="ARBA00007677"/>
    </source>
</evidence>
<evidence type="ECO:0000256" key="6">
    <source>
        <dbReference type="SAM" id="Phobius"/>
    </source>
</evidence>
<dbReference type="GO" id="GO:0006493">
    <property type="term" value="P:protein O-linked glycosylation"/>
    <property type="evidence" value="ECO:0007669"/>
    <property type="project" value="TreeGrafter"/>
</dbReference>
<dbReference type="GO" id="GO:0000026">
    <property type="term" value="F:alpha-1,2-mannosyltransferase activity"/>
    <property type="evidence" value="ECO:0007669"/>
    <property type="project" value="TreeGrafter"/>
</dbReference>
<evidence type="ECO:0000256" key="1">
    <source>
        <dbReference type="ARBA" id="ARBA00004606"/>
    </source>
</evidence>
<keyword evidence="6" id="KW-0812">Transmembrane</keyword>